<dbReference type="HAMAP" id="MF_00109">
    <property type="entry name" value="Shikimate_kinase"/>
    <property type="match status" value="1"/>
</dbReference>
<dbReference type="GO" id="GO:0000287">
    <property type="term" value="F:magnesium ion binding"/>
    <property type="evidence" value="ECO:0007669"/>
    <property type="project" value="UniProtKB-UniRule"/>
</dbReference>
<evidence type="ECO:0000256" key="6">
    <source>
        <dbReference type="ARBA" id="ARBA00022741"/>
    </source>
</evidence>
<reference evidence="12 13" key="1">
    <citation type="submission" date="2019-11" db="EMBL/GenBank/DDBJ databases">
        <authorList>
            <person name="Li X.-J."/>
            <person name="Feng X.-M."/>
        </authorList>
    </citation>
    <scope>NUCLEOTIDE SEQUENCE [LARGE SCALE GENOMIC DNA]</scope>
    <source>
        <strain evidence="12 13">XMNu-373</strain>
    </source>
</reference>
<comment type="cofactor">
    <cofactor evidence="11">
        <name>Mg(2+)</name>
        <dbReference type="ChEBI" id="CHEBI:18420"/>
    </cofactor>
    <text evidence="11">Binds 1 Mg(2+) ion per subunit.</text>
</comment>
<feature type="binding site" evidence="11">
    <location>
        <begin position="12"/>
        <end position="17"/>
    </location>
    <ligand>
        <name>ATP</name>
        <dbReference type="ChEBI" id="CHEBI:30616"/>
    </ligand>
</feature>
<dbReference type="GO" id="GO:0005829">
    <property type="term" value="C:cytosol"/>
    <property type="evidence" value="ECO:0007669"/>
    <property type="project" value="TreeGrafter"/>
</dbReference>
<dbReference type="GO" id="GO:0009423">
    <property type="term" value="P:chorismate biosynthetic process"/>
    <property type="evidence" value="ECO:0007669"/>
    <property type="project" value="UniProtKB-UniRule"/>
</dbReference>
<feature type="binding site" evidence="11">
    <location>
        <position position="58"/>
    </location>
    <ligand>
        <name>substrate</name>
    </ligand>
</feature>
<dbReference type="PANTHER" id="PTHR21087">
    <property type="entry name" value="SHIKIMATE KINASE"/>
    <property type="match status" value="1"/>
</dbReference>
<feature type="binding site" evidence="11">
    <location>
        <position position="117"/>
    </location>
    <ligand>
        <name>ATP</name>
        <dbReference type="ChEBI" id="CHEBI:30616"/>
    </ligand>
</feature>
<accession>A0A7K3LZG8</accession>
<proteinExistence type="inferred from homology"/>
<feature type="binding site" evidence="11">
    <location>
        <position position="135"/>
    </location>
    <ligand>
        <name>substrate</name>
    </ligand>
</feature>
<keyword evidence="11" id="KW-0460">Magnesium</keyword>
<keyword evidence="7 11" id="KW-0418">Kinase</keyword>
<evidence type="ECO:0000256" key="7">
    <source>
        <dbReference type="ARBA" id="ARBA00022777"/>
    </source>
</evidence>
<evidence type="ECO:0000313" key="13">
    <source>
        <dbReference type="Proteomes" id="UP000460435"/>
    </source>
</evidence>
<dbReference type="AlphaFoldDB" id="A0A7K3LZG8"/>
<dbReference type="PROSITE" id="PS01128">
    <property type="entry name" value="SHIKIMATE_KINASE"/>
    <property type="match status" value="1"/>
</dbReference>
<dbReference type="RefSeq" id="WP_162448989.1">
    <property type="nucleotide sequence ID" value="NZ_WLZY01000001.1"/>
</dbReference>
<keyword evidence="8 11" id="KW-0067">ATP-binding</keyword>
<evidence type="ECO:0000256" key="5">
    <source>
        <dbReference type="ARBA" id="ARBA00022679"/>
    </source>
</evidence>
<dbReference type="SUPFAM" id="SSF52540">
    <property type="entry name" value="P-loop containing nucleoside triphosphate hydrolases"/>
    <property type="match status" value="1"/>
</dbReference>
<dbReference type="EC" id="2.7.1.71" evidence="3 11"/>
<dbReference type="Pfam" id="PF01202">
    <property type="entry name" value="SKI"/>
    <property type="match status" value="1"/>
</dbReference>
<evidence type="ECO:0000313" key="12">
    <source>
        <dbReference type="EMBL" id="NDL56399.1"/>
    </source>
</evidence>
<keyword evidence="13" id="KW-1185">Reference proteome</keyword>
<protein>
    <recommendedName>
        <fullName evidence="3 11">Shikimate kinase</fullName>
        <shortName evidence="11">SK</shortName>
        <ecNumber evidence="3 11">2.7.1.71</ecNumber>
    </recommendedName>
</protein>
<dbReference type="CDD" id="cd00464">
    <property type="entry name" value="SK"/>
    <property type="match status" value="1"/>
</dbReference>
<dbReference type="PANTHER" id="PTHR21087:SF16">
    <property type="entry name" value="SHIKIMATE KINASE 1, CHLOROPLASTIC"/>
    <property type="match status" value="1"/>
</dbReference>
<evidence type="ECO:0000256" key="9">
    <source>
        <dbReference type="ARBA" id="ARBA00023141"/>
    </source>
</evidence>
<keyword evidence="11" id="KW-0963">Cytoplasm</keyword>
<evidence type="ECO:0000256" key="1">
    <source>
        <dbReference type="ARBA" id="ARBA00004842"/>
    </source>
</evidence>
<comment type="subunit">
    <text evidence="11">Monomer.</text>
</comment>
<gene>
    <name evidence="11" type="primary">aroK</name>
    <name evidence="12" type="ORF">F7O44_04855</name>
</gene>
<comment type="catalytic activity">
    <reaction evidence="10 11">
        <text>shikimate + ATP = 3-phosphoshikimate + ADP + H(+)</text>
        <dbReference type="Rhea" id="RHEA:13121"/>
        <dbReference type="ChEBI" id="CHEBI:15378"/>
        <dbReference type="ChEBI" id="CHEBI:30616"/>
        <dbReference type="ChEBI" id="CHEBI:36208"/>
        <dbReference type="ChEBI" id="CHEBI:145989"/>
        <dbReference type="ChEBI" id="CHEBI:456216"/>
        <dbReference type="EC" id="2.7.1.71"/>
    </reaction>
</comment>
<dbReference type="InterPro" id="IPR031322">
    <property type="entry name" value="Shikimate/glucono_kinase"/>
</dbReference>
<dbReference type="GO" id="GO:0004765">
    <property type="term" value="F:shikimate kinase activity"/>
    <property type="evidence" value="ECO:0007669"/>
    <property type="project" value="UniProtKB-UniRule"/>
</dbReference>
<dbReference type="GO" id="GO:0008652">
    <property type="term" value="P:amino acid biosynthetic process"/>
    <property type="evidence" value="ECO:0007669"/>
    <property type="project" value="UniProtKB-KW"/>
</dbReference>
<keyword evidence="4 11" id="KW-0028">Amino-acid biosynthesis</keyword>
<comment type="subcellular location">
    <subcellularLocation>
        <location evidence="11">Cytoplasm</location>
    </subcellularLocation>
</comment>
<dbReference type="InterPro" id="IPR000623">
    <property type="entry name" value="Shikimate_kinase/TSH1"/>
</dbReference>
<dbReference type="GO" id="GO:0009073">
    <property type="term" value="P:aromatic amino acid family biosynthetic process"/>
    <property type="evidence" value="ECO:0007669"/>
    <property type="project" value="UniProtKB-KW"/>
</dbReference>
<dbReference type="PRINTS" id="PR01100">
    <property type="entry name" value="SHIKIMTKNASE"/>
</dbReference>
<name>A0A7K3LZG8_9ACTN</name>
<dbReference type="Gene3D" id="3.40.50.300">
    <property type="entry name" value="P-loop containing nucleotide triphosphate hydrolases"/>
    <property type="match status" value="1"/>
</dbReference>
<evidence type="ECO:0000256" key="2">
    <source>
        <dbReference type="ARBA" id="ARBA00006997"/>
    </source>
</evidence>
<feature type="binding site" evidence="11">
    <location>
        <position position="80"/>
    </location>
    <ligand>
        <name>substrate</name>
    </ligand>
</feature>
<evidence type="ECO:0000256" key="8">
    <source>
        <dbReference type="ARBA" id="ARBA00022840"/>
    </source>
</evidence>
<comment type="pathway">
    <text evidence="1 11">Metabolic intermediate biosynthesis; chorismate biosynthesis; chorismate from D-erythrose 4-phosphate and phosphoenolpyruvate: step 5/7.</text>
</comment>
<keyword evidence="11" id="KW-0479">Metal-binding</keyword>
<evidence type="ECO:0000256" key="11">
    <source>
        <dbReference type="HAMAP-Rule" id="MF_00109"/>
    </source>
</evidence>
<evidence type="ECO:0000256" key="4">
    <source>
        <dbReference type="ARBA" id="ARBA00022605"/>
    </source>
</evidence>
<keyword evidence="5 11" id="KW-0808">Transferase</keyword>
<feature type="binding site" evidence="11">
    <location>
        <position position="152"/>
    </location>
    <ligand>
        <name>ATP</name>
        <dbReference type="ChEBI" id="CHEBI:30616"/>
    </ligand>
</feature>
<feature type="binding site" evidence="11">
    <location>
        <position position="16"/>
    </location>
    <ligand>
        <name>Mg(2+)</name>
        <dbReference type="ChEBI" id="CHEBI:18420"/>
    </ligand>
</feature>
<comment type="similarity">
    <text evidence="2 11">Belongs to the shikimate kinase family.</text>
</comment>
<organism evidence="12 13">
    <name type="scientific">Phytoactinopolyspora mesophila</name>
    <dbReference type="NCBI Taxonomy" id="2650750"/>
    <lineage>
        <taxon>Bacteria</taxon>
        <taxon>Bacillati</taxon>
        <taxon>Actinomycetota</taxon>
        <taxon>Actinomycetes</taxon>
        <taxon>Jiangellales</taxon>
        <taxon>Jiangellaceae</taxon>
        <taxon>Phytoactinopolyspora</taxon>
    </lineage>
</organism>
<comment type="caution">
    <text evidence="12">The sequence shown here is derived from an EMBL/GenBank/DDBJ whole genome shotgun (WGS) entry which is preliminary data.</text>
</comment>
<evidence type="ECO:0000256" key="10">
    <source>
        <dbReference type="ARBA" id="ARBA00048567"/>
    </source>
</evidence>
<dbReference type="UniPathway" id="UPA00053">
    <property type="reaction ID" value="UER00088"/>
</dbReference>
<dbReference type="InterPro" id="IPR027417">
    <property type="entry name" value="P-loop_NTPase"/>
</dbReference>
<feature type="binding site" evidence="11">
    <location>
        <position position="34"/>
    </location>
    <ligand>
        <name>substrate</name>
    </ligand>
</feature>
<comment type="function">
    <text evidence="11">Catalyzes the specific phosphorylation of the 3-hydroxyl group of shikimic acid using ATP as a cosubstrate.</text>
</comment>
<dbReference type="EMBL" id="WLZY01000001">
    <property type="protein sequence ID" value="NDL56399.1"/>
    <property type="molecule type" value="Genomic_DNA"/>
</dbReference>
<dbReference type="GO" id="GO:0005524">
    <property type="term" value="F:ATP binding"/>
    <property type="evidence" value="ECO:0007669"/>
    <property type="project" value="UniProtKB-UniRule"/>
</dbReference>
<sequence length="165" mass="17616">MSPRVVLVGPPGAGKSSVGRRVAAHLGMRLRDTDTDIERLAGKAITEIFIDDGEPAFRQMEREAVSAALAEHDGVLSLGGGAVGDAGIRAELGRHHVVFLDVGLADAVSRVGLNKDRPLLLDSPRAQLKRLLDERRPLYEEVATVTVVTSGRSIDEVAQEVIAHV</sequence>
<evidence type="ECO:0000256" key="3">
    <source>
        <dbReference type="ARBA" id="ARBA00012154"/>
    </source>
</evidence>
<keyword evidence="9 11" id="KW-0057">Aromatic amino acid biosynthesis</keyword>
<dbReference type="InterPro" id="IPR023000">
    <property type="entry name" value="Shikimate_kinase_CS"/>
</dbReference>
<dbReference type="Proteomes" id="UP000460435">
    <property type="component" value="Unassembled WGS sequence"/>
</dbReference>
<keyword evidence="6 11" id="KW-0547">Nucleotide-binding</keyword>